<keyword evidence="4" id="KW-0804">Transcription</keyword>
<proteinExistence type="predicted"/>
<evidence type="ECO:0000259" key="5">
    <source>
        <dbReference type="PROSITE" id="PS50937"/>
    </source>
</evidence>
<keyword evidence="1" id="KW-0678">Repressor</keyword>
<dbReference type="PANTHER" id="PTHR30204:SF69">
    <property type="entry name" value="MERR-FAMILY TRANSCRIPTIONAL REGULATOR"/>
    <property type="match status" value="1"/>
</dbReference>
<dbReference type="InterPro" id="IPR047057">
    <property type="entry name" value="MerR_fam"/>
</dbReference>
<dbReference type="SMART" id="SM00422">
    <property type="entry name" value="HTH_MERR"/>
    <property type="match status" value="1"/>
</dbReference>
<dbReference type="PANTHER" id="PTHR30204">
    <property type="entry name" value="REDOX-CYCLING DRUG-SENSING TRANSCRIPTIONAL ACTIVATOR SOXR"/>
    <property type="match status" value="1"/>
</dbReference>
<dbReference type="Proteomes" id="UP001140076">
    <property type="component" value="Unassembled WGS sequence"/>
</dbReference>
<dbReference type="SUPFAM" id="SSF46955">
    <property type="entry name" value="Putative DNA-binding domain"/>
    <property type="match status" value="1"/>
</dbReference>
<dbReference type="AlphaFoldDB" id="A0A9X3SH39"/>
<evidence type="ECO:0000256" key="1">
    <source>
        <dbReference type="ARBA" id="ARBA00022491"/>
    </source>
</evidence>
<dbReference type="Gene3D" id="1.10.1660.10">
    <property type="match status" value="1"/>
</dbReference>
<accession>A0A9X3SH39</accession>
<keyword evidence="2" id="KW-0805">Transcription regulation</keyword>
<dbReference type="PROSITE" id="PS50937">
    <property type="entry name" value="HTH_MERR_2"/>
    <property type="match status" value="1"/>
</dbReference>
<dbReference type="Pfam" id="PF13411">
    <property type="entry name" value="MerR_1"/>
    <property type="match status" value="1"/>
</dbReference>
<organism evidence="6 7">
    <name type="scientific">Streptomonospora mangrovi</name>
    <dbReference type="NCBI Taxonomy" id="2883123"/>
    <lineage>
        <taxon>Bacteria</taxon>
        <taxon>Bacillati</taxon>
        <taxon>Actinomycetota</taxon>
        <taxon>Actinomycetes</taxon>
        <taxon>Streptosporangiales</taxon>
        <taxon>Nocardiopsidaceae</taxon>
        <taxon>Streptomonospora</taxon>
    </lineage>
</organism>
<evidence type="ECO:0000256" key="3">
    <source>
        <dbReference type="ARBA" id="ARBA00023125"/>
    </source>
</evidence>
<dbReference type="InterPro" id="IPR000551">
    <property type="entry name" value="MerR-type_HTH_dom"/>
</dbReference>
<dbReference type="PROSITE" id="PS00552">
    <property type="entry name" value="HTH_MERR_1"/>
    <property type="match status" value="1"/>
</dbReference>
<name>A0A9X3SH39_9ACTN</name>
<keyword evidence="3" id="KW-0238">DNA-binding</keyword>
<feature type="domain" description="HTH merR-type" evidence="5">
    <location>
        <begin position="1"/>
        <end position="68"/>
    </location>
</feature>
<keyword evidence="7" id="KW-1185">Reference proteome</keyword>
<evidence type="ECO:0000313" key="7">
    <source>
        <dbReference type="Proteomes" id="UP001140076"/>
    </source>
</evidence>
<sequence>MRIGELSRRTGVSGPALRYYEEQGLLRPRRLPSGYREYTEDDVARVRNIRTLLAAGLGTALIAEILPCMVVDGQYLAPACPEITDALEAERTRITTALAELERARTALTGIITAPVPAGAVAEACEEDYAVPAEAAAAR</sequence>
<dbReference type="CDD" id="cd01282">
    <property type="entry name" value="HTH_MerR-like_sg3"/>
    <property type="match status" value="1"/>
</dbReference>
<evidence type="ECO:0000256" key="2">
    <source>
        <dbReference type="ARBA" id="ARBA00023015"/>
    </source>
</evidence>
<protein>
    <submittedName>
        <fullName evidence="6">MerR family transcriptional regulator</fullName>
    </submittedName>
</protein>
<reference evidence="6" key="1">
    <citation type="submission" date="2021-10" db="EMBL/GenBank/DDBJ databases">
        <title>Streptomonospora sp. nov., isolated from mangrove soil.</title>
        <authorList>
            <person name="Chen X."/>
            <person name="Ge X."/>
            <person name="Liu W."/>
        </authorList>
    </citation>
    <scope>NUCLEOTIDE SEQUENCE</scope>
    <source>
        <strain evidence="6">S1-112</strain>
    </source>
</reference>
<evidence type="ECO:0000313" key="6">
    <source>
        <dbReference type="EMBL" id="MDA0564809.1"/>
    </source>
</evidence>
<dbReference type="InterPro" id="IPR009061">
    <property type="entry name" value="DNA-bd_dom_put_sf"/>
</dbReference>
<gene>
    <name evidence="6" type="ORF">LG943_10805</name>
</gene>
<evidence type="ECO:0000256" key="4">
    <source>
        <dbReference type="ARBA" id="ARBA00023163"/>
    </source>
</evidence>
<dbReference type="EMBL" id="JAJAQC010000015">
    <property type="protein sequence ID" value="MDA0564809.1"/>
    <property type="molecule type" value="Genomic_DNA"/>
</dbReference>
<dbReference type="GO" id="GO:0003677">
    <property type="term" value="F:DNA binding"/>
    <property type="evidence" value="ECO:0007669"/>
    <property type="project" value="UniProtKB-KW"/>
</dbReference>
<dbReference type="PRINTS" id="PR00040">
    <property type="entry name" value="HTHMERR"/>
</dbReference>
<comment type="caution">
    <text evidence="6">The sequence shown here is derived from an EMBL/GenBank/DDBJ whole genome shotgun (WGS) entry which is preliminary data.</text>
</comment>
<dbReference type="GO" id="GO:0003700">
    <property type="term" value="F:DNA-binding transcription factor activity"/>
    <property type="evidence" value="ECO:0007669"/>
    <property type="project" value="InterPro"/>
</dbReference>